<sequence length="121" mass="13832">MKFIKGIFVSTIALTAFTGLEFIKFHENPNGVYADSKDSEKNTSQYEGDIKEGDQIILKFKSEVNFPYTDGLEAQIKNEGSDPELEKVFSEFPQLTLKRLFTSVNPKEIENIDKDTRETEK</sequence>
<dbReference type="AlphaFoldDB" id="A0A4U2ZWF2"/>
<organism evidence="1 2">
    <name type="scientific">Bacillus mycoides</name>
    <dbReference type="NCBI Taxonomy" id="1405"/>
    <lineage>
        <taxon>Bacteria</taxon>
        <taxon>Bacillati</taxon>
        <taxon>Bacillota</taxon>
        <taxon>Bacilli</taxon>
        <taxon>Bacillales</taxon>
        <taxon>Bacillaceae</taxon>
        <taxon>Bacillus</taxon>
        <taxon>Bacillus cereus group</taxon>
    </lineage>
</organism>
<comment type="caution">
    <text evidence="1">The sequence shown here is derived from an EMBL/GenBank/DDBJ whole genome shotgun (WGS) entry which is preliminary data.</text>
</comment>
<dbReference type="EMBL" id="SZOD01001130">
    <property type="protein sequence ID" value="TKI79347.1"/>
    <property type="molecule type" value="Genomic_DNA"/>
</dbReference>
<name>A0A4U2ZWF2_BACMY</name>
<evidence type="ECO:0000313" key="1">
    <source>
        <dbReference type="EMBL" id="TKI79347.1"/>
    </source>
</evidence>
<protein>
    <submittedName>
        <fullName evidence="1">Uncharacterized protein</fullName>
    </submittedName>
</protein>
<reference evidence="1 2" key="1">
    <citation type="journal article" date="2019" name="Environ. Microbiol.">
        <title>An active ?-lactamase is a part of an orchestrated cell wall stress resistance network of Bacillus subtilis and related rhizosphere species.</title>
        <authorList>
            <person name="Bucher T."/>
            <person name="Keren-Paz A."/>
            <person name="Hausser J."/>
            <person name="Olender T."/>
            <person name="Cytryn E."/>
            <person name="Kolodkin-Gal I."/>
        </authorList>
    </citation>
    <scope>NUCLEOTIDE SEQUENCE [LARGE SCALE GENOMIC DNA]</scope>
    <source>
        <strain evidence="1 2">I186</strain>
    </source>
</reference>
<feature type="non-terminal residue" evidence="1">
    <location>
        <position position="121"/>
    </location>
</feature>
<accession>A0A4U2ZWF2</accession>
<evidence type="ECO:0000313" key="2">
    <source>
        <dbReference type="Proteomes" id="UP000305524"/>
    </source>
</evidence>
<dbReference type="Proteomes" id="UP000305524">
    <property type="component" value="Unassembled WGS sequence"/>
</dbReference>
<gene>
    <name evidence="1" type="ORF">FC701_32055</name>
</gene>
<proteinExistence type="predicted"/>